<dbReference type="InterPro" id="IPR051121">
    <property type="entry name" value="FAH"/>
</dbReference>
<dbReference type="PANTHER" id="PTHR42796">
    <property type="entry name" value="FUMARYLACETOACETATE HYDROLASE DOMAIN-CONTAINING PROTEIN 2A-RELATED"/>
    <property type="match status" value="1"/>
</dbReference>
<keyword evidence="4" id="KW-0378">Hydrolase</keyword>
<organism evidence="4 5">
    <name type="scientific">Candidatus Dormiibacter inghamiae</name>
    <dbReference type="NCBI Taxonomy" id="3127013"/>
    <lineage>
        <taxon>Bacteria</taxon>
        <taxon>Bacillati</taxon>
        <taxon>Candidatus Dormiibacterota</taxon>
        <taxon>Candidatus Dormibacteria</taxon>
        <taxon>Candidatus Dormibacterales</taxon>
        <taxon>Candidatus Dormibacteraceae</taxon>
        <taxon>Candidatus Dormiibacter</taxon>
    </lineage>
</organism>
<dbReference type="GO" id="GO:0046872">
    <property type="term" value="F:metal ion binding"/>
    <property type="evidence" value="ECO:0007669"/>
    <property type="project" value="UniProtKB-KW"/>
</dbReference>
<dbReference type="GO" id="GO:0016787">
    <property type="term" value="F:hydrolase activity"/>
    <property type="evidence" value="ECO:0007669"/>
    <property type="project" value="UniProtKB-KW"/>
</dbReference>
<dbReference type="GO" id="GO:0019752">
    <property type="term" value="P:carboxylic acid metabolic process"/>
    <property type="evidence" value="ECO:0007669"/>
    <property type="project" value="UniProtKB-ARBA"/>
</dbReference>
<dbReference type="InterPro" id="IPR011234">
    <property type="entry name" value="Fumarylacetoacetase-like_C"/>
</dbReference>
<name>A0A934KBW7_9BACT</name>
<evidence type="ECO:0000259" key="3">
    <source>
        <dbReference type="Pfam" id="PF01557"/>
    </source>
</evidence>
<dbReference type="EMBL" id="JAEKNQ010000021">
    <property type="protein sequence ID" value="MBJ7602609.1"/>
    <property type="molecule type" value="Genomic_DNA"/>
</dbReference>
<evidence type="ECO:0000256" key="1">
    <source>
        <dbReference type="ARBA" id="ARBA00010211"/>
    </source>
</evidence>
<dbReference type="Pfam" id="PF01557">
    <property type="entry name" value="FAA_hydrolase"/>
    <property type="match status" value="1"/>
</dbReference>
<reference evidence="4 5" key="1">
    <citation type="submission" date="2020-10" db="EMBL/GenBank/DDBJ databases">
        <title>Ca. Dormibacterota MAGs.</title>
        <authorList>
            <person name="Montgomery K."/>
        </authorList>
    </citation>
    <scope>NUCLEOTIDE SEQUENCE [LARGE SCALE GENOMIC DNA]</scope>
    <source>
        <strain evidence="4">SC8811_S16_3</strain>
    </source>
</reference>
<dbReference type="Gene3D" id="3.90.850.10">
    <property type="entry name" value="Fumarylacetoacetase-like, C-terminal domain"/>
    <property type="match status" value="1"/>
</dbReference>
<comment type="similarity">
    <text evidence="1">Belongs to the FAH family.</text>
</comment>
<keyword evidence="2" id="KW-0479">Metal-binding</keyword>
<gene>
    <name evidence="4" type="ORF">JF888_05380</name>
</gene>
<evidence type="ECO:0000256" key="2">
    <source>
        <dbReference type="ARBA" id="ARBA00022723"/>
    </source>
</evidence>
<accession>A0A934KBW7</accession>
<dbReference type="PANTHER" id="PTHR42796:SF4">
    <property type="entry name" value="FUMARYLACETOACETATE HYDROLASE DOMAIN-CONTAINING PROTEIN 2A"/>
    <property type="match status" value="1"/>
</dbReference>
<dbReference type="SUPFAM" id="SSF56529">
    <property type="entry name" value="FAH"/>
    <property type="match status" value="1"/>
</dbReference>
<dbReference type="GO" id="GO:0016853">
    <property type="term" value="F:isomerase activity"/>
    <property type="evidence" value="ECO:0007669"/>
    <property type="project" value="UniProtKB-ARBA"/>
</dbReference>
<feature type="domain" description="Fumarylacetoacetase-like C-terminal" evidence="3">
    <location>
        <begin position="67"/>
        <end position="277"/>
    </location>
</feature>
<dbReference type="Proteomes" id="UP000620075">
    <property type="component" value="Unassembled WGS sequence"/>
</dbReference>
<evidence type="ECO:0000313" key="5">
    <source>
        <dbReference type="Proteomes" id="UP000620075"/>
    </source>
</evidence>
<dbReference type="InterPro" id="IPR036663">
    <property type="entry name" value="Fumarylacetoacetase_C_sf"/>
</dbReference>
<proteinExistence type="inferred from homology"/>
<dbReference type="RefSeq" id="WP_338177251.1">
    <property type="nucleotide sequence ID" value="NZ_JAEKNQ010000021.1"/>
</dbReference>
<sequence length="281" mass="29972">MKLGTYLTGDGLRAVALQGDQLVELGPSLRDLLAGGPEALDRALAASGSGHPLAYERLGPMVADPGKVLCIGRNYAEHADELGNQTSARPEVFLRSRTSLAGPRRAIAQPRVSDQMDWEVELAAVIGRPGRYIAAEHALDHVAGYGVFNDISLRDFQNAGKQWTAGKNFDGTGPLGPFLVTADEVLHPFDLALTRKIVEPDGSERVVQRSNTSLMVHRLPEIIAFLSLFTTLEAGDVIATGTPGGVGLGRKPPEFLRPGQLLVSAIEGLGELRNPIVTEAD</sequence>
<protein>
    <submittedName>
        <fullName evidence="4">Fumarylacetoacetate hydrolase family protein</fullName>
    </submittedName>
</protein>
<dbReference type="FunFam" id="3.90.850.10:FF:000002">
    <property type="entry name" value="2-hydroxyhepta-2,4-diene-1,7-dioate isomerase"/>
    <property type="match status" value="1"/>
</dbReference>
<comment type="caution">
    <text evidence="4">The sequence shown here is derived from an EMBL/GenBank/DDBJ whole genome shotgun (WGS) entry which is preliminary data.</text>
</comment>
<evidence type="ECO:0000313" key="4">
    <source>
        <dbReference type="EMBL" id="MBJ7602609.1"/>
    </source>
</evidence>
<dbReference type="AlphaFoldDB" id="A0A934KBW7"/>